<dbReference type="Pfam" id="PF07596">
    <property type="entry name" value="SBP_bac_10"/>
    <property type="match status" value="1"/>
</dbReference>
<dbReference type="NCBIfam" id="TIGR02532">
    <property type="entry name" value="IV_pilin_GFxxxE"/>
    <property type="match status" value="1"/>
</dbReference>
<dbReference type="InterPro" id="IPR045584">
    <property type="entry name" value="Pilin-like"/>
</dbReference>
<dbReference type="Proteomes" id="UP000004947">
    <property type="component" value="Unassembled WGS sequence"/>
</dbReference>
<dbReference type="OrthoDB" id="269301at2"/>
<dbReference type="SUPFAM" id="SSF54523">
    <property type="entry name" value="Pili subunits"/>
    <property type="match status" value="1"/>
</dbReference>
<sequence length="224" mass="25491">MKQQRFTLIELLVVVAIIGILVSLLLPVLSKAREQARAASCKNNLKQFGIATFMYTDDEKDYLPASFTTDREYWYVTLYSYMNGADNSAFKLCPSVSHSKGVVSLNYASNKNIFKHTDFVSPEFRLKINDLSEPSAAVTVGDAGMWWAPTNTSYPFIEQPWAYVTEQHLYNPNDVLQPYDDVRDVTTGLRFRHVGDKKANLLFTDGHVAAQQMTQMKAKNMYNY</sequence>
<dbReference type="PANTHER" id="PTHR30093">
    <property type="entry name" value="GENERAL SECRETION PATHWAY PROTEIN G"/>
    <property type="match status" value="1"/>
</dbReference>
<evidence type="ECO:0000313" key="4">
    <source>
        <dbReference type="Proteomes" id="UP000004947"/>
    </source>
</evidence>
<dbReference type="InterPro" id="IPR011453">
    <property type="entry name" value="DUF1559"/>
</dbReference>
<keyword evidence="1" id="KW-1133">Transmembrane helix</keyword>
<name>A6DUL0_9BACT</name>
<dbReference type="AlphaFoldDB" id="A6DUL0"/>
<gene>
    <name evidence="3" type="ORF">LNTAR_03974</name>
</gene>
<feature type="transmembrane region" description="Helical" evidence="1">
    <location>
        <begin position="6"/>
        <end position="29"/>
    </location>
</feature>
<proteinExistence type="predicted"/>
<dbReference type="Pfam" id="PF07963">
    <property type="entry name" value="N_methyl"/>
    <property type="match status" value="1"/>
</dbReference>
<dbReference type="RefSeq" id="WP_007281492.1">
    <property type="nucleotide sequence ID" value="NZ_ABCK01000069.1"/>
</dbReference>
<dbReference type="PANTHER" id="PTHR30093:SF2">
    <property type="entry name" value="TYPE II SECRETION SYSTEM PROTEIN H"/>
    <property type="match status" value="1"/>
</dbReference>
<keyword evidence="1" id="KW-0812">Transmembrane</keyword>
<organism evidence="3 4">
    <name type="scientific">Lentisphaera araneosa HTCC2155</name>
    <dbReference type="NCBI Taxonomy" id="313628"/>
    <lineage>
        <taxon>Bacteria</taxon>
        <taxon>Pseudomonadati</taxon>
        <taxon>Lentisphaerota</taxon>
        <taxon>Lentisphaeria</taxon>
        <taxon>Lentisphaerales</taxon>
        <taxon>Lentisphaeraceae</taxon>
        <taxon>Lentisphaera</taxon>
    </lineage>
</organism>
<dbReference type="EMBL" id="ABCK01000069">
    <property type="protein sequence ID" value="EDM24675.1"/>
    <property type="molecule type" value="Genomic_DNA"/>
</dbReference>
<keyword evidence="1" id="KW-0472">Membrane</keyword>
<feature type="domain" description="DUF1559" evidence="2">
    <location>
        <begin position="31"/>
        <end position="75"/>
    </location>
</feature>
<evidence type="ECO:0000313" key="3">
    <source>
        <dbReference type="EMBL" id="EDM24675.1"/>
    </source>
</evidence>
<protein>
    <recommendedName>
        <fullName evidence="2">DUF1559 domain-containing protein</fullName>
    </recommendedName>
</protein>
<dbReference type="STRING" id="313628.LNTAR_03974"/>
<accession>A6DUL0</accession>
<keyword evidence="4" id="KW-1185">Reference proteome</keyword>
<comment type="caution">
    <text evidence="3">The sequence shown here is derived from an EMBL/GenBank/DDBJ whole genome shotgun (WGS) entry which is preliminary data.</text>
</comment>
<dbReference type="Gene3D" id="3.30.700.10">
    <property type="entry name" value="Glycoprotein, Type 4 Pilin"/>
    <property type="match status" value="1"/>
</dbReference>
<evidence type="ECO:0000259" key="2">
    <source>
        <dbReference type="Pfam" id="PF07596"/>
    </source>
</evidence>
<evidence type="ECO:0000256" key="1">
    <source>
        <dbReference type="SAM" id="Phobius"/>
    </source>
</evidence>
<dbReference type="eggNOG" id="COG2165">
    <property type="taxonomic scope" value="Bacteria"/>
</dbReference>
<dbReference type="InterPro" id="IPR012902">
    <property type="entry name" value="N_methyl_site"/>
</dbReference>
<reference evidence="3 4" key="1">
    <citation type="journal article" date="2010" name="J. Bacteriol.">
        <title>Genome sequence of Lentisphaera araneosa HTCC2155T, the type species of the order Lentisphaerales in the phylum Lentisphaerae.</title>
        <authorList>
            <person name="Thrash J.C."/>
            <person name="Cho J.C."/>
            <person name="Vergin K.L."/>
            <person name="Morris R.M."/>
            <person name="Giovannoni S.J."/>
        </authorList>
    </citation>
    <scope>NUCLEOTIDE SEQUENCE [LARGE SCALE GENOMIC DNA]</scope>
    <source>
        <strain evidence="3 4">HTCC2155</strain>
    </source>
</reference>